<keyword evidence="6" id="KW-1185">Reference proteome</keyword>
<organism evidence="5 6">
    <name type="scientific">Maribacter chungangensis</name>
    <dbReference type="NCBI Taxonomy" id="1069117"/>
    <lineage>
        <taxon>Bacteria</taxon>
        <taxon>Pseudomonadati</taxon>
        <taxon>Bacteroidota</taxon>
        <taxon>Flavobacteriia</taxon>
        <taxon>Flavobacteriales</taxon>
        <taxon>Flavobacteriaceae</taxon>
        <taxon>Maribacter</taxon>
    </lineage>
</organism>
<dbReference type="SMART" id="SM00981">
    <property type="entry name" value="THUMP"/>
    <property type="match status" value="1"/>
</dbReference>
<dbReference type="EMBL" id="JBHTHY010000012">
    <property type="protein sequence ID" value="MFD0798639.1"/>
    <property type="molecule type" value="Genomic_DNA"/>
</dbReference>
<feature type="domain" description="THUMP" evidence="4">
    <location>
        <begin position="46"/>
        <end position="157"/>
    </location>
</feature>
<dbReference type="GO" id="GO:0032259">
    <property type="term" value="P:methylation"/>
    <property type="evidence" value="ECO:0007669"/>
    <property type="project" value="UniProtKB-KW"/>
</dbReference>
<dbReference type="InterPro" id="IPR029063">
    <property type="entry name" value="SAM-dependent_MTases_sf"/>
</dbReference>
<dbReference type="SUPFAM" id="SSF53335">
    <property type="entry name" value="S-adenosyl-L-methionine-dependent methyltransferases"/>
    <property type="match status" value="1"/>
</dbReference>
<reference evidence="6" key="1">
    <citation type="journal article" date="2019" name="Int. J. Syst. Evol. Microbiol.">
        <title>The Global Catalogue of Microorganisms (GCM) 10K type strain sequencing project: providing services to taxonomists for standard genome sequencing and annotation.</title>
        <authorList>
            <consortium name="The Broad Institute Genomics Platform"/>
            <consortium name="The Broad Institute Genome Sequencing Center for Infectious Disease"/>
            <person name="Wu L."/>
            <person name="Ma J."/>
        </authorList>
    </citation>
    <scope>NUCLEOTIDE SEQUENCE [LARGE SCALE GENOMIC DNA]</scope>
    <source>
        <strain evidence="6">CCUG 61948</strain>
    </source>
</reference>
<gene>
    <name evidence="5" type="ORF">ACFQZJ_14295</name>
</gene>
<protein>
    <submittedName>
        <fullName evidence="5">Class I SAM-dependent RNA methyltransferase</fullName>
    </submittedName>
</protein>
<dbReference type="InterPro" id="IPR000241">
    <property type="entry name" value="RlmKL-like_Mtase"/>
</dbReference>
<evidence type="ECO:0000256" key="3">
    <source>
        <dbReference type="PROSITE-ProRule" id="PRU00529"/>
    </source>
</evidence>
<evidence type="ECO:0000259" key="4">
    <source>
        <dbReference type="PROSITE" id="PS51165"/>
    </source>
</evidence>
<dbReference type="PROSITE" id="PS51165">
    <property type="entry name" value="THUMP"/>
    <property type="match status" value="1"/>
</dbReference>
<dbReference type="PANTHER" id="PTHR47313">
    <property type="entry name" value="RIBOSOMAL RNA LARGE SUBUNIT METHYLTRANSFERASE K/L"/>
    <property type="match status" value="1"/>
</dbReference>
<comment type="caution">
    <text evidence="5">The sequence shown here is derived from an EMBL/GenBank/DDBJ whole genome shotgun (WGS) entry which is preliminary data.</text>
</comment>
<dbReference type="Gene3D" id="3.30.2130.30">
    <property type="match status" value="1"/>
</dbReference>
<proteinExistence type="predicted"/>
<keyword evidence="3" id="KW-0694">RNA-binding</keyword>
<evidence type="ECO:0000256" key="1">
    <source>
        <dbReference type="ARBA" id="ARBA00022603"/>
    </source>
</evidence>
<keyword evidence="1 5" id="KW-0489">Methyltransferase</keyword>
<dbReference type="RefSeq" id="WP_379935487.1">
    <property type="nucleotide sequence ID" value="NZ_JBHTHY010000012.1"/>
</dbReference>
<evidence type="ECO:0000256" key="2">
    <source>
        <dbReference type="ARBA" id="ARBA00022679"/>
    </source>
</evidence>
<dbReference type="Pfam" id="PF01170">
    <property type="entry name" value="UPF0020"/>
    <property type="match status" value="1"/>
</dbReference>
<keyword evidence="2" id="KW-0808">Transferase</keyword>
<dbReference type="InterPro" id="IPR004114">
    <property type="entry name" value="THUMP_dom"/>
</dbReference>
<name>A0ABW3B6K9_9FLAO</name>
<dbReference type="InterPro" id="IPR054170">
    <property type="entry name" value="RlmL_1st"/>
</dbReference>
<dbReference type="Pfam" id="PF22020">
    <property type="entry name" value="RlmL_1st"/>
    <property type="match status" value="1"/>
</dbReference>
<dbReference type="Gene3D" id="3.40.50.150">
    <property type="entry name" value="Vaccinia Virus protein VP39"/>
    <property type="match status" value="1"/>
</dbReference>
<accession>A0ABW3B6K9</accession>
<dbReference type="PANTHER" id="PTHR47313:SF1">
    <property type="entry name" value="RIBOSOMAL RNA LARGE SUBUNIT METHYLTRANSFERASE K_L"/>
    <property type="match status" value="1"/>
</dbReference>
<dbReference type="GO" id="GO:0008168">
    <property type="term" value="F:methyltransferase activity"/>
    <property type="evidence" value="ECO:0007669"/>
    <property type="project" value="UniProtKB-KW"/>
</dbReference>
<dbReference type="Proteomes" id="UP001597012">
    <property type="component" value="Unassembled WGS sequence"/>
</dbReference>
<evidence type="ECO:0000313" key="6">
    <source>
        <dbReference type="Proteomes" id="UP001597012"/>
    </source>
</evidence>
<evidence type="ECO:0000313" key="5">
    <source>
        <dbReference type="EMBL" id="MFD0798639.1"/>
    </source>
</evidence>
<sequence length="397" mass="45135">MGNNFKMIAKTLFGFEEILAKELRNLGASNVITGTRNVAFEGDTGFMYKANLCVRTAIKIIKPINSFQVRDEKDLYRKIYGMDWSEYLSVEETFAIDSTVNSEQFTHSLYVSQKTKDAIVDKFRDTDGKRPNVDVKDPDLRINMHIHNNTCNVSLDSSGSSLHHRGYRISTNIAPINEVLASGLLLLSGWDGQCDFLDPMCGSGTMLTEAAMIACNIPANINRKSFAFEKWPDFDAELYEKIVDSSLKKTREFHHTIIGFDKAPSAIRKAQENIENANLEDYISVKRQNFFKTEKQNEGTLHICFNPPYGERLDRSDVDSDFDVEEFYSDIGDTLKQSYPGTNAWFITSNLQALKFVGLRPSRKIKVYNSHLESRLVQYVMYEGSKKAKYNNKGSES</sequence>
<dbReference type="CDD" id="cd11715">
    <property type="entry name" value="THUMP_AdoMetMT"/>
    <property type="match status" value="1"/>
</dbReference>
<dbReference type="Pfam" id="PF02926">
    <property type="entry name" value="THUMP"/>
    <property type="match status" value="1"/>
</dbReference>